<reference evidence="1 2" key="1">
    <citation type="submission" date="2021-06" db="EMBL/GenBank/DDBJ databases">
        <title>Caerostris darwini draft genome.</title>
        <authorList>
            <person name="Kono N."/>
            <person name="Arakawa K."/>
        </authorList>
    </citation>
    <scope>NUCLEOTIDE SEQUENCE [LARGE SCALE GENOMIC DNA]</scope>
</reference>
<dbReference type="EMBL" id="BPLQ01008070">
    <property type="protein sequence ID" value="GIY34487.1"/>
    <property type="molecule type" value="Genomic_DNA"/>
</dbReference>
<dbReference type="Proteomes" id="UP001054837">
    <property type="component" value="Unassembled WGS sequence"/>
</dbReference>
<gene>
    <name evidence="1" type="primary">AVEN_119378_1</name>
    <name evidence="1" type="ORF">CDAR_498801</name>
</gene>
<organism evidence="1 2">
    <name type="scientific">Caerostris darwini</name>
    <dbReference type="NCBI Taxonomy" id="1538125"/>
    <lineage>
        <taxon>Eukaryota</taxon>
        <taxon>Metazoa</taxon>
        <taxon>Ecdysozoa</taxon>
        <taxon>Arthropoda</taxon>
        <taxon>Chelicerata</taxon>
        <taxon>Arachnida</taxon>
        <taxon>Araneae</taxon>
        <taxon>Araneomorphae</taxon>
        <taxon>Entelegynae</taxon>
        <taxon>Araneoidea</taxon>
        <taxon>Araneidae</taxon>
        <taxon>Caerostris</taxon>
    </lineage>
</organism>
<name>A0AAV4SPY4_9ARAC</name>
<accession>A0AAV4SPY4</accession>
<protein>
    <submittedName>
        <fullName evidence="1">Uncharacterized protein</fullName>
    </submittedName>
</protein>
<comment type="caution">
    <text evidence="1">The sequence shown here is derived from an EMBL/GenBank/DDBJ whole genome shotgun (WGS) entry which is preliminary data.</text>
</comment>
<dbReference type="AlphaFoldDB" id="A0AAV4SPY4"/>
<evidence type="ECO:0000313" key="1">
    <source>
        <dbReference type="EMBL" id="GIY34487.1"/>
    </source>
</evidence>
<keyword evidence="2" id="KW-1185">Reference proteome</keyword>
<proteinExistence type="predicted"/>
<sequence length="160" mass="17207">MDYPYLNQPTFDPSCSLGTMELPSCQLPCSYADLGSCSQMTSAYRYSTAAVPRSFGGPTAVGPPPCGMVAARPRHDQGPASVFSSAGMALQTKNNNDVEMDRGKRWHRPSNRWNVFLGARSTSPVGAIGGMGSGTFAFKRWGFGNSVTEERARGVGRREC</sequence>
<evidence type="ECO:0000313" key="2">
    <source>
        <dbReference type="Proteomes" id="UP001054837"/>
    </source>
</evidence>